<evidence type="ECO:0000256" key="11">
    <source>
        <dbReference type="ARBA" id="ARBA00023014"/>
    </source>
</evidence>
<dbReference type="GO" id="GO:0006782">
    <property type="term" value="P:protoporphyrinogen IX biosynthetic process"/>
    <property type="evidence" value="ECO:0007669"/>
    <property type="project" value="UniProtKB-UniPathway"/>
</dbReference>
<keyword evidence="10 14" id="KW-0408">Iron</keyword>
<evidence type="ECO:0000256" key="1">
    <source>
        <dbReference type="ARBA" id="ARBA00004496"/>
    </source>
</evidence>
<keyword evidence="19" id="KW-1185">Reference proteome</keyword>
<evidence type="ECO:0000259" key="17">
    <source>
        <dbReference type="PROSITE" id="PS51918"/>
    </source>
</evidence>
<dbReference type="PANTHER" id="PTHR13932">
    <property type="entry name" value="COPROPORPHYRINIGEN III OXIDASE"/>
    <property type="match status" value="1"/>
</dbReference>
<feature type="binding site" evidence="16">
    <location>
        <position position="77"/>
    </location>
    <ligand>
        <name>[4Fe-4S] cluster</name>
        <dbReference type="ChEBI" id="CHEBI:49883"/>
        <note>4Fe-4S-S-AdoMet</note>
    </ligand>
</feature>
<feature type="domain" description="Radical SAM core" evidence="17">
    <location>
        <begin position="55"/>
        <end position="289"/>
    </location>
</feature>
<dbReference type="SFLD" id="SFLDS00029">
    <property type="entry name" value="Radical_SAM"/>
    <property type="match status" value="1"/>
</dbReference>
<evidence type="ECO:0000256" key="4">
    <source>
        <dbReference type="ARBA" id="ARBA00011245"/>
    </source>
</evidence>
<evidence type="ECO:0000256" key="6">
    <source>
        <dbReference type="ARBA" id="ARBA00022490"/>
    </source>
</evidence>
<dbReference type="EC" id="1.3.98.3" evidence="14"/>
<comment type="cofactor">
    <cofactor evidence="14 16">
        <name>[4Fe-4S] cluster</name>
        <dbReference type="ChEBI" id="CHEBI:49883"/>
    </cofactor>
    <text evidence="14 16">Binds 1 [4Fe-4S] cluster. The cluster is coordinated with 3 cysteines and an exchangeable S-adenosyl-L-methionine.</text>
</comment>
<feature type="binding site" evidence="15">
    <location>
        <position position="218"/>
    </location>
    <ligand>
        <name>S-adenosyl-L-methionine</name>
        <dbReference type="ChEBI" id="CHEBI:59789"/>
        <label>2</label>
    </ligand>
</feature>
<feature type="binding site" evidence="16">
    <location>
        <position position="74"/>
    </location>
    <ligand>
        <name>[4Fe-4S] cluster</name>
        <dbReference type="ChEBI" id="CHEBI:49883"/>
        <note>4Fe-4S-S-AdoMet</note>
    </ligand>
</feature>
<evidence type="ECO:0000256" key="12">
    <source>
        <dbReference type="ARBA" id="ARBA00023244"/>
    </source>
</evidence>
<feature type="binding site" evidence="15">
    <location>
        <position position="252"/>
    </location>
    <ligand>
        <name>S-adenosyl-L-methionine</name>
        <dbReference type="ChEBI" id="CHEBI:59789"/>
        <label>2</label>
    </ligand>
</feature>
<dbReference type="InterPro" id="IPR007197">
    <property type="entry name" value="rSAM"/>
</dbReference>
<evidence type="ECO:0000313" key="18">
    <source>
        <dbReference type="EMBL" id="OXE50905.1"/>
    </source>
</evidence>
<dbReference type="RefSeq" id="WP_066590814.1">
    <property type="nucleotide sequence ID" value="NZ_CAJTBZ010000038.1"/>
</dbReference>
<evidence type="ECO:0000256" key="16">
    <source>
        <dbReference type="PIRSR" id="PIRSR000167-2"/>
    </source>
</evidence>
<dbReference type="InterPro" id="IPR013785">
    <property type="entry name" value="Aldolase_TIM"/>
</dbReference>
<feature type="binding site" evidence="15">
    <location>
        <position position="193"/>
    </location>
    <ligand>
        <name>S-adenosyl-L-methionine</name>
        <dbReference type="ChEBI" id="CHEBI:59789"/>
        <label>2</label>
    </ligand>
</feature>
<name>A0A227KS97_9BURK</name>
<gene>
    <name evidence="18" type="ORF">ADH67_00965</name>
</gene>
<reference evidence="19" key="1">
    <citation type="submission" date="2017-05" db="EMBL/GenBank/DDBJ databases">
        <title>Improved OligoMM genomes.</title>
        <authorList>
            <person name="Garzetti D."/>
        </authorList>
    </citation>
    <scope>NUCLEOTIDE SEQUENCE [LARGE SCALE GENOMIC DNA]</scope>
    <source>
        <strain evidence="19">YL45</strain>
    </source>
</reference>
<proteinExistence type="inferred from homology"/>
<dbReference type="CDD" id="cd01335">
    <property type="entry name" value="Radical_SAM"/>
    <property type="match status" value="1"/>
</dbReference>
<dbReference type="EMBL" id="NHMP01000001">
    <property type="protein sequence ID" value="OXE50905.1"/>
    <property type="molecule type" value="Genomic_DNA"/>
</dbReference>
<dbReference type="PANTHER" id="PTHR13932:SF6">
    <property type="entry name" value="OXYGEN-INDEPENDENT COPROPORPHYRINOGEN III OXIDASE"/>
    <property type="match status" value="1"/>
</dbReference>
<evidence type="ECO:0000256" key="2">
    <source>
        <dbReference type="ARBA" id="ARBA00004785"/>
    </source>
</evidence>
<dbReference type="InterPro" id="IPR004558">
    <property type="entry name" value="Coprogen_oxidase_HemN"/>
</dbReference>
<feature type="binding site" evidence="15">
    <location>
        <position position="181"/>
    </location>
    <ligand>
        <name>S-adenosyl-L-methionine</name>
        <dbReference type="ChEBI" id="CHEBI:59789"/>
        <label>2</label>
    </ligand>
</feature>
<dbReference type="GO" id="GO:0051989">
    <property type="term" value="F:coproporphyrinogen dehydrogenase activity"/>
    <property type="evidence" value="ECO:0007669"/>
    <property type="project" value="UniProtKB-EC"/>
</dbReference>
<keyword evidence="8 14" id="KW-0479">Metal-binding</keyword>
<dbReference type="UniPathway" id="UPA00251">
    <property type="reaction ID" value="UER00323"/>
</dbReference>
<feature type="binding site" evidence="15">
    <location>
        <begin position="76"/>
        <end position="78"/>
    </location>
    <ligand>
        <name>S-adenosyl-L-methionine</name>
        <dbReference type="ChEBI" id="CHEBI:59789"/>
        <label>2</label>
    </ligand>
</feature>
<keyword evidence="12 14" id="KW-0627">Porphyrin biosynthesis</keyword>
<comment type="caution">
    <text evidence="18">The sequence shown here is derived from an EMBL/GenBank/DDBJ whole genome shotgun (WGS) entry which is preliminary data.</text>
</comment>
<feature type="binding site" evidence="15">
    <location>
        <position position="64"/>
    </location>
    <ligand>
        <name>S-adenosyl-L-methionine</name>
        <dbReference type="ChEBI" id="CHEBI:59789"/>
        <label>1</label>
    </ligand>
</feature>
<dbReference type="GO" id="GO:0005737">
    <property type="term" value="C:cytoplasm"/>
    <property type="evidence" value="ECO:0007669"/>
    <property type="project" value="UniProtKB-SubCell"/>
</dbReference>
<accession>A0A227KS97</accession>
<keyword evidence="6 14" id="KW-0963">Cytoplasm</keyword>
<feature type="binding site" evidence="15">
    <location>
        <position position="338"/>
    </location>
    <ligand>
        <name>S-adenosyl-L-methionine</name>
        <dbReference type="ChEBI" id="CHEBI:59789"/>
        <label>1</label>
    </ligand>
</feature>
<evidence type="ECO:0000256" key="7">
    <source>
        <dbReference type="ARBA" id="ARBA00022691"/>
    </source>
</evidence>
<dbReference type="InterPro" id="IPR010723">
    <property type="entry name" value="HemN_C"/>
</dbReference>
<keyword evidence="11 14" id="KW-0411">Iron-sulfur</keyword>
<dbReference type="Pfam" id="PF04055">
    <property type="entry name" value="Radical_SAM"/>
    <property type="match status" value="1"/>
</dbReference>
<protein>
    <recommendedName>
        <fullName evidence="14">Coproporphyrinogen-III oxidase</fullName>
        <ecNumber evidence="14">1.3.98.3</ecNumber>
    </recommendedName>
</protein>
<dbReference type="InterPro" id="IPR034505">
    <property type="entry name" value="Coproporphyrinogen-III_oxidase"/>
</dbReference>
<comment type="pathway">
    <text evidence="2 14">Porphyrin-containing compound metabolism; protoporphyrin-IX biosynthesis; protoporphyrinogen-IX from coproporphyrinogen-III (AdoMet route): step 1/1.</text>
</comment>
<dbReference type="AlphaFoldDB" id="A0A227KS97"/>
<evidence type="ECO:0000256" key="14">
    <source>
        <dbReference type="PIRNR" id="PIRNR000167"/>
    </source>
</evidence>
<dbReference type="Pfam" id="PF06969">
    <property type="entry name" value="HemN_C"/>
    <property type="match status" value="1"/>
</dbReference>
<sequence length="466" mass="53065">MSETKQNSVELPELDILQRFDVPGPRYTSYPTADRFKKEFGPEDYKEVLKNRGTVSLEAALSLYVHIPFCSNICYYCGCNKEITKDHSRSAQYIETLGKECDLIKDSLTGIGTVEQLHFGGGSPTFLNNEEIVQVMETLTSRFPLEKDAEISIEVDPRCCAPEKVEILAKAGFNRMSVGQQDFDDRVQIAVNRVQPFEMTKATMDAARANGFESINMDLIYGLPFQSENSFAKTLDKVLELSPDRIALYHYAHLPEHFKAQRRINAEDLPSTPEKVAIMLDAIRRLTSNGYHYIGMDHFAKVSDPLAQAQENGTLQRNFQGYSTKPECDMVALGVSSISKVTGCYAANARDLPTYYERINSGQLATIRGYMLDADDRLRAQVIMNLMCQFMVQKEEIEQKFKVKFDEYFAFELKNLQHFANEGLVGLYPDRIVVTPKGKLLVRAVAMNFDRYLREDERVRRYSKIV</sequence>
<dbReference type="FunFam" id="1.10.10.920:FF:000001">
    <property type="entry name" value="Coproporphyrinogen-III oxidase"/>
    <property type="match status" value="1"/>
</dbReference>
<dbReference type="GO" id="GO:0046872">
    <property type="term" value="F:metal ion binding"/>
    <property type="evidence" value="ECO:0007669"/>
    <property type="project" value="UniProtKB-KW"/>
</dbReference>
<comment type="subcellular location">
    <subcellularLocation>
        <location evidence="1 14">Cytoplasm</location>
    </subcellularLocation>
</comment>
<dbReference type="SUPFAM" id="SSF102114">
    <property type="entry name" value="Radical SAM enzymes"/>
    <property type="match status" value="1"/>
</dbReference>
<feature type="binding site" evidence="15">
    <location>
        <position position="121"/>
    </location>
    <ligand>
        <name>S-adenosyl-L-methionine</name>
        <dbReference type="ChEBI" id="CHEBI:59789"/>
        <label>1</label>
    </ligand>
</feature>
<dbReference type="GO" id="GO:0051539">
    <property type="term" value="F:4 iron, 4 sulfur cluster binding"/>
    <property type="evidence" value="ECO:0007669"/>
    <property type="project" value="UniProtKB-KW"/>
</dbReference>
<evidence type="ECO:0000256" key="9">
    <source>
        <dbReference type="ARBA" id="ARBA00023002"/>
    </source>
</evidence>
<organism evidence="18 19">
    <name type="scientific">Turicimonas muris</name>
    <dbReference type="NCBI Taxonomy" id="1796652"/>
    <lineage>
        <taxon>Bacteria</taxon>
        <taxon>Pseudomonadati</taxon>
        <taxon>Pseudomonadota</taxon>
        <taxon>Betaproteobacteria</taxon>
        <taxon>Burkholderiales</taxon>
        <taxon>Sutterellaceae</taxon>
        <taxon>Turicimonas</taxon>
    </lineage>
</organism>
<evidence type="ECO:0000313" key="19">
    <source>
        <dbReference type="Proteomes" id="UP000214610"/>
    </source>
</evidence>
<dbReference type="SFLD" id="SFLDG01065">
    <property type="entry name" value="anaerobic_coproporphyrinogen-I"/>
    <property type="match status" value="1"/>
</dbReference>
<evidence type="ECO:0000256" key="8">
    <source>
        <dbReference type="ARBA" id="ARBA00022723"/>
    </source>
</evidence>
<keyword evidence="7 14" id="KW-0949">S-adenosyl-L-methionine</keyword>
<dbReference type="Proteomes" id="UP000214610">
    <property type="component" value="Unassembled WGS sequence"/>
</dbReference>
<dbReference type="InterPro" id="IPR058240">
    <property type="entry name" value="rSAM_sf"/>
</dbReference>
<dbReference type="NCBIfam" id="TIGR00538">
    <property type="entry name" value="hemN"/>
    <property type="match status" value="1"/>
</dbReference>
<dbReference type="SMART" id="SM00729">
    <property type="entry name" value="Elp3"/>
    <property type="match status" value="1"/>
</dbReference>
<keyword evidence="9 14" id="KW-0560">Oxidoreductase</keyword>
<dbReference type="PIRSF" id="PIRSF000167">
    <property type="entry name" value="HemN"/>
    <property type="match status" value="1"/>
</dbReference>
<evidence type="ECO:0000256" key="13">
    <source>
        <dbReference type="ARBA" id="ARBA00048321"/>
    </source>
</evidence>
<dbReference type="GeneID" id="78363093"/>
<evidence type="ECO:0000256" key="15">
    <source>
        <dbReference type="PIRSR" id="PIRSR000167-1"/>
    </source>
</evidence>
<dbReference type="GO" id="GO:0004109">
    <property type="term" value="F:coproporphyrinogen oxidase activity"/>
    <property type="evidence" value="ECO:0007669"/>
    <property type="project" value="InterPro"/>
</dbReference>
<feature type="binding site" evidence="16">
    <location>
        <position position="70"/>
    </location>
    <ligand>
        <name>[4Fe-4S] cluster</name>
        <dbReference type="ChEBI" id="CHEBI:49883"/>
        <note>4Fe-4S-S-AdoMet</note>
    </ligand>
</feature>
<dbReference type="InterPro" id="IPR006638">
    <property type="entry name" value="Elp3/MiaA/NifB-like_rSAM"/>
</dbReference>
<feature type="binding site" evidence="15">
    <location>
        <position position="154"/>
    </location>
    <ligand>
        <name>S-adenosyl-L-methionine</name>
        <dbReference type="ChEBI" id="CHEBI:59789"/>
        <label>1</label>
    </ligand>
</feature>
<evidence type="ECO:0000256" key="3">
    <source>
        <dbReference type="ARBA" id="ARBA00005493"/>
    </source>
</evidence>
<evidence type="ECO:0000256" key="5">
    <source>
        <dbReference type="ARBA" id="ARBA00022485"/>
    </source>
</evidence>
<comment type="subunit">
    <text evidence="4">Monomer.</text>
</comment>
<dbReference type="Gene3D" id="1.10.10.920">
    <property type="match status" value="1"/>
</dbReference>
<evidence type="ECO:0000256" key="10">
    <source>
        <dbReference type="ARBA" id="ARBA00023004"/>
    </source>
</evidence>
<comment type="similarity">
    <text evidence="3 14">Belongs to the anaerobic coproporphyrinogen-III oxidase family.</text>
</comment>
<dbReference type="Gene3D" id="3.20.20.70">
    <property type="entry name" value="Aldolase class I"/>
    <property type="match status" value="1"/>
</dbReference>
<keyword evidence="5 14" id="KW-0004">4Fe-4S</keyword>
<comment type="catalytic activity">
    <reaction evidence="13 14">
        <text>coproporphyrinogen III + 2 S-adenosyl-L-methionine = protoporphyrinogen IX + 2 5'-deoxyadenosine + 2 L-methionine + 2 CO2</text>
        <dbReference type="Rhea" id="RHEA:15425"/>
        <dbReference type="ChEBI" id="CHEBI:16526"/>
        <dbReference type="ChEBI" id="CHEBI:17319"/>
        <dbReference type="ChEBI" id="CHEBI:57307"/>
        <dbReference type="ChEBI" id="CHEBI:57309"/>
        <dbReference type="ChEBI" id="CHEBI:57844"/>
        <dbReference type="ChEBI" id="CHEBI:59789"/>
        <dbReference type="EC" id="1.3.98.3"/>
    </reaction>
</comment>
<dbReference type="PROSITE" id="PS51918">
    <property type="entry name" value="RADICAL_SAM"/>
    <property type="match status" value="1"/>
</dbReference>